<feature type="transmembrane region" description="Helical" evidence="6">
    <location>
        <begin position="235"/>
        <end position="259"/>
    </location>
</feature>
<evidence type="ECO:0000256" key="2">
    <source>
        <dbReference type="ARBA" id="ARBA00022692"/>
    </source>
</evidence>
<evidence type="ECO:0000256" key="1">
    <source>
        <dbReference type="ARBA" id="ARBA00004141"/>
    </source>
</evidence>
<gene>
    <name evidence="7" type="primary">TMEM184B</name>
    <name evidence="7" type="ORF">GZH46_00133</name>
</gene>
<evidence type="ECO:0000256" key="6">
    <source>
        <dbReference type="SAM" id="Phobius"/>
    </source>
</evidence>
<sequence length="388" mass="44371">MKMVNGSMPVSIMPQAAPNETDSQPIGTVFVQSTSAQLLAGFFVWTAIVITCHHIYMHLRFYTLPVEQRCIIRILFIVPIYGFDSWLSLLFVTNQNIYIYFDCVRDWYEALVIYNFLSLCYEYLGGEGNIMSELRGKPIKTSCLYGTCLFGGKSYTIGFLRFCKQATLQFCAVKPLMSLITLALVSSGHYRDGDWSLSNSYIYITMVYNISVTLALYGLLMFYQATKHMLAPYDPVWKFLTVKSIIFLSFWQGFLFAILQKMEILKPLSPDSSASAVAAGYQNFFISIEMFFASIAFRYAFPYEIYCYTDHSPVTMQSISNSLKETINPRDIMTDAIHNFHPNYQEYTQYNPASSNRKKVNQSDSDHDHRDPQDLFADVGESSTSVNQ</sequence>
<feature type="region of interest" description="Disordered" evidence="5">
    <location>
        <begin position="351"/>
        <end position="388"/>
    </location>
</feature>
<keyword evidence="8" id="KW-1185">Reference proteome</keyword>
<dbReference type="SMART" id="SM01417">
    <property type="entry name" value="Solute_trans_a"/>
    <property type="match status" value="1"/>
</dbReference>
<protein>
    <submittedName>
        <fullName evidence="7">Transmembrane protein</fullName>
    </submittedName>
</protein>
<accession>A0ABQ7SD36</accession>
<evidence type="ECO:0000313" key="7">
    <source>
        <dbReference type="EMBL" id="KAG9511296.1"/>
    </source>
</evidence>
<comment type="caution">
    <text evidence="7">The sequence shown here is derived from an EMBL/GenBank/DDBJ whole genome shotgun (WGS) entry which is preliminary data.</text>
</comment>
<feature type="compositionally biased region" description="Basic and acidic residues" evidence="5">
    <location>
        <begin position="364"/>
        <end position="373"/>
    </location>
</feature>
<name>A0ABQ7SD36_9ACAR</name>
<comment type="subcellular location">
    <subcellularLocation>
        <location evidence="1">Membrane</location>
        <topology evidence="1">Multi-pass membrane protein</topology>
    </subcellularLocation>
</comment>
<dbReference type="Pfam" id="PF03619">
    <property type="entry name" value="Solute_trans_a"/>
    <property type="match status" value="1"/>
</dbReference>
<reference evidence="7 8" key="1">
    <citation type="submission" date="2020-10" db="EMBL/GenBank/DDBJ databases">
        <authorList>
            <person name="Klimov P.B."/>
            <person name="Dyachkov S.M."/>
            <person name="Chetverikov P.E."/>
        </authorList>
    </citation>
    <scope>NUCLEOTIDE SEQUENCE [LARGE SCALE GENOMIC DNA]</scope>
    <source>
        <strain evidence="7">BMOC 18-1129-001#AD2665</strain>
        <tissue evidence="7">Entire mites</tissue>
    </source>
</reference>
<evidence type="ECO:0000313" key="8">
    <source>
        <dbReference type="Proteomes" id="UP000825002"/>
    </source>
</evidence>
<keyword evidence="2 6" id="KW-0812">Transmembrane</keyword>
<evidence type="ECO:0000256" key="4">
    <source>
        <dbReference type="ARBA" id="ARBA00023136"/>
    </source>
</evidence>
<dbReference type="PANTHER" id="PTHR23423">
    <property type="entry name" value="ORGANIC SOLUTE TRANSPORTER-RELATED"/>
    <property type="match status" value="1"/>
</dbReference>
<keyword evidence="3 6" id="KW-1133">Transmembrane helix</keyword>
<feature type="transmembrane region" description="Helical" evidence="6">
    <location>
        <begin position="279"/>
        <end position="301"/>
    </location>
</feature>
<evidence type="ECO:0000256" key="5">
    <source>
        <dbReference type="SAM" id="MobiDB-lite"/>
    </source>
</evidence>
<dbReference type="Proteomes" id="UP000825002">
    <property type="component" value="Unassembled WGS sequence"/>
</dbReference>
<feature type="transmembrane region" description="Helical" evidence="6">
    <location>
        <begin position="71"/>
        <end position="92"/>
    </location>
</feature>
<evidence type="ECO:0000256" key="3">
    <source>
        <dbReference type="ARBA" id="ARBA00022989"/>
    </source>
</evidence>
<feature type="transmembrane region" description="Helical" evidence="6">
    <location>
        <begin position="38"/>
        <end position="59"/>
    </location>
</feature>
<proteinExistence type="predicted"/>
<feature type="transmembrane region" description="Helical" evidence="6">
    <location>
        <begin position="201"/>
        <end position="223"/>
    </location>
</feature>
<dbReference type="InterPro" id="IPR005178">
    <property type="entry name" value="Ostalpha/TMEM184C"/>
</dbReference>
<dbReference type="EMBL" id="JAIFTH010000012">
    <property type="protein sequence ID" value="KAG9511296.1"/>
    <property type="molecule type" value="Genomic_DNA"/>
</dbReference>
<keyword evidence="4 6" id="KW-0472">Membrane</keyword>
<organism evidence="7 8">
    <name type="scientific">Fragariocoptes setiger</name>
    <dbReference type="NCBI Taxonomy" id="1670756"/>
    <lineage>
        <taxon>Eukaryota</taxon>
        <taxon>Metazoa</taxon>
        <taxon>Ecdysozoa</taxon>
        <taxon>Arthropoda</taxon>
        <taxon>Chelicerata</taxon>
        <taxon>Arachnida</taxon>
        <taxon>Acari</taxon>
        <taxon>Acariformes</taxon>
        <taxon>Trombidiformes</taxon>
        <taxon>Prostigmata</taxon>
        <taxon>Eupodina</taxon>
        <taxon>Eriophyoidea</taxon>
        <taxon>Phytoptidae</taxon>
        <taxon>Fragariocoptes</taxon>
    </lineage>
</organism>